<dbReference type="Pfam" id="PF00005">
    <property type="entry name" value="ABC_tran"/>
    <property type="match status" value="1"/>
</dbReference>
<reference evidence="7" key="1">
    <citation type="journal article" date="2019" name="Int. J. Syst. Evol. Microbiol.">
        <title>The Global Catalogue of Microorganisms (GCM) 10K type strain sequencing project: providing services to taxonomists for standard genome sequencing and annotation.</title>
        <authorList>
            <consortium name="The Broad Institute Genomics Platform"/>
            <consortium name="The Broad Institute Genome Sequencing Center for Infectious Disease"/>
            <person name="Wu L."/>
            <person name="Ma J."/>
        </authorList>
    </citation>
    <scope>NUCLEOTIDE SEQUENCE [LARGE SCALE GENOMIC DNA]</scope>
    <source>
        <strain evidence="7">NBRC 111980</strain>
    </source>
</reference>
<keyword evidence="2" id="KW-0813">Transport</keyword>
<evidence type="ECO:0000256" key="3">
    <source>
        <dbReference type="ARBA" id="ARBA00022741"/>
    </source>
</evidence>
<keyword evidence="4 6" id="KW-0067">ATP-binding</keyword>
<dbReference type="RefSeq" id="WP_284319343.1">
    <property type="nucleotide sequence ID" value="NZ_BSOB01000005.1"/>
</dbReference>
<dbReference type="CDD" id="cd03264">
    <property type="entry name" value="ABC_drug_resistance_like"/>
    <property type="match status" value="1"/>
</dbReference>
<accession>A0ABQ5XIU4</accession>
<dbReference type="Proteomes" id="UP001156670">
    <property type="component" value="Unassembled WGS sequence"/>
</dbReference>
<dbReference type="EMBL" id="BSOB01000005">
    <property type="protein sequence ID" value="GLQ91578.1"/>
    <property type="molecule type" value="Genomic_DNA"/>
</dbReference>
<dbReference type="SUPFAM" id="SSF52540">
    <property type="entry name" value="P-loop containing nucleoside triphosphate hydrolases"/>
    <property type="match status" value="1"/>
</dbReference>
<evidence type="ECO:0000313" key="6">
    <source>
        <dbReference type="EMBL" id="GLQ91578.1"/>
    </source>
</evidence>
<organism evidence="6 7">
    <name type="scientific">Dyella acidisoli</name>
    <dbReference type="NCBI Taxonomy" id="1867834"/>
    <lineage>
        <taxon>Bacteria</taxon>
        <taxon>Pseudomonadati</taxon>
        <taxon>Pseudomonadota</taxon>
        <taxon>Gammaproteobacteria</taxon>
        <taxon>Lysobacterales</taxon>
        <taxon>Rhodanobacteraceae</taxon>
        <taxon>Dyella</taxon>
    </lineage>
</organism>
<dbReference type="PANTHER" id="PTHR43335:SF2">
    <property type="entry name" value="ABC TRANSPORTER, ATP-BINDING PROTEIN"/>
    <property type="match status" value="1"/>
</dbReference>
<dbReference type="PROSITE" id="PS50893">
    <property type="entry name" value="ABC_TRANSPORTER_2"/>
    <property type="match status" value="1"/>
</dbReference>
<gene>
    <name evidence="6" type="ORF">GCM10007901_05280</name>
</gene>
<comment type="similarity">
    <text evidence="1">Belongs to the ABC transporter superfamily.</text>
</comment>
<proteinExistence type="inferred from homology"/>
<dbReference type="InterPro" id="IPR003439">
    <property type="entry name" value="ABC_transporter-like_ATP-bd"/>
</dbReference>
<dbReference type="InterPro" id="IPR003593">
    <property type="entry name" value="AAA+_ATPase"/>
</dbReference>
<comment type="caution">
    <text evidence="6">The sequence shown here is derived from an EMBL/GenBank/DDBJ whole genome shotgun (WGS) entry which is preliminary data.</text>
</comment>
<dbReference type="SMART" id="SM00382">
    <property type="entry name" value="AAA"/>
    <property type="match status" value="1"/>
</dbReference>
<evidence type="ECO:0000256" key="1">
    <source>
        <dbReference type="ARBA" id="ARBA00005417"/>
    </source>
</evidence>
<evidence type="ECO:0000256" key="4">
    <source>
        <dbReference type="ARBA" id="ARBA00022840"/>
    </source>
</evidence>
<dbReference type="Gene3D" id="3.40.50.300">
    <property type="entry name" value="P-loop containing nucleotide triphosphate hydrolases"/>
    <property type="match status" value="1"/>
</dbReference>
<dbReference type="GO" id="GO:0005524">
    <property type="term" value="F:ATP binding"/>
    <property type="evidence" value="ECO:0007669"/>
    <property type="project" value="UniProtKB-KW"/>
</dbReference>
<evidence type="ECO:0000259" key="5">
    <source>
        <dbReference type="PROSITE" id="PS50893"/>
    </source>
</evidence>
<evidence type="ECO:0000256" key="2">
    <source>
        <dbReference type="ARBA" id="ARBA00022448"/>
    </source>
</evidence>
<keyword evidence="7" id="KW-1185">Reference proteome</keyword>
<evidence type="ECO:0000313" key="7">
    <source>
        <dbReference type="Proteomes" id="UP001156670"/>
    </source>
</evidence>
<sequence>MLKIEALTKTYANGHRALGGVTLDIPTGVFGLLGPNGAGKSTLMRTIATLQRPDAGLITLDEQDLLASPERTRQLIGYLPQDFGLYPRATAQAMLDHLAVLKGMTARAERRELIEGLLASVNLWKHQRARLQEFSGGMRQRFGIAQALIGNPRLIIVDEPTAGLDPTERNRVLDLLAERGEHAVVILSTHLVDDVADLCPRMAIMVDGQVRLTSTPANAIAALRGRLWKYPLTPEQASKPLPSSIICTRRVAGSIMAYAIGESSAVHQSTEAEPDLGHVFFCITRLGTTSPQPCVTQETAIA</sequence>
<keyword evidence="3" id="KW-0547">Nucleotide-binding</keyword>
<dbReference type="InterPro" id="IPR017871">
    <property type="entry name" value="ABC_transporter-like_CS"/>
</dbReference>
<dbReference type="InterPro" id="IPR027417">
    <property type="entry name" value="P-loop_NTPase"/>
</dbReference>
<feature type="domain" description="ABC transporter" evidence="5">
    <location>
        <begin position="2"/>
        <end position="232"/>
    </location>
</feature>
<dbReference type="PROSITE" id="PS00211">
    <property type="entry name" value="ABC_TRANSPORTER_1"/>
    <property type="match status" value="1"/>
</dbReference>
<protein>
    <submittedName>
        <fullName evidence="6">Multidrug ABC transporter ATP-binding protein</fullName>
    </submittedName>
</protein>
<name>A0ABQ5XIU4_9GAMM</name>
<dbReference type="PANTHER" id="PTHR43335">
    <property type="entry name" value="ABC TRANSPORTER, ATP-BINDING PROTEIN"/>
    <property type="match status" value="1"/>
</dbReference>